<dbReference type="EMBL" id="ML143395">
    <property type="protein sequence ID" value="TBU32301.1"/>
    <property type="molecule type" value="Genomic_DNA"/>
</dbReference>
<dbReference type="InterPro" id="IPR051477">
    <property type="entry name" value="Expansin_CellWall"/>
</dbReference>
<feature type="chain" id="PRO_5020539599" description="RlpA-like double-psi beta-barrel-protein domain-containing protein-containing protein" evidence="3">
    <location>
        <begin position="25"/>
        <end position="258"/>
    </location>
</feature>
<dbReference type="Proteomes" id="UP000292957">
    <property type="component" value="Unassembled WGS sequence"/>
</dbReference>
<dbReference type="OrthoDB" id="623670at2759"/>
<gene>
    <name evidence="4" type="ORF">BD311DRAFT_27598</name>
</gene>
<feature type="region of interest" description="Disordered" evidence="2">
    <location>
        <begin position="145"/>
        <end position="224"/>
    </location>
</feature>
<dbReference type="CDD" id="cd22191">
    <property type="entry name" value="DPBB_RlpA_EXP_N-like"/>
    <property type="match status" value="1"/>
</dbReference>
<dbReference type="AlphaFoldDB" id="A0A4Q9N090"/>
<feature type="compositionally biased region" description="Pro residues" evidence="2">
    <location>
        <begin position="153"/>
        <end position="168"/>
    </location>
</feature>
<keyword evidence="1 3" id="KW-0732">Signal</keyword>
<dbReference type="SUPFAM" id="SSF50685">
    <property type="entry name" value="Barwin-like endoglucanases"/>
    <property type="match status" value="1"/>
</dbReference>
<feature type="signal peptide" evidence="3">
    <location>
        <begin position="1"/>
        <end position="24"/>
    </location>
</feature>
<protein>
    <recommendedName>
        <fullName evidence="5">RlpA-like double-psi beta-barrel-protein domain-containing protein-containing protein</fullName>
    </recommendedName>
</protein>
<evidence type="ECO:0008006" key="5">
    <source>
        <dbReference type="Google" id="ProtNLM"/>
    </source>
</evidence>
<organism evidence="4">
    <name type="scientific">Dichomitus squalens</name>
    <dbReference type="NCBI Taxonomy" id="114155"/>
    <lineage>
        <taxon>Eukaryota</taxon>
        <taxon>Fungi</taxon>
        <taxon>Dikarya</taxon>
        <taxon>Basidiomycota</taxon>
        <taxon>Agaricomycotina</taxon>
        <taxon>Agaricomycetes</taxon>
        <taxon>Polyporales</taxon>
        <taxon>Polyporaceae</taxon>
        <taxon>Dichomitus</taxon>
    </lineage>
</organism>
<reference evidence="4" key="1">
    <citation type="submission" date="2019-01" db="EMBL/GenBank/DDBJ databases">
        <title>Draft genome sequences of three monokaryotic isolates of the white-rot basidiomycete fungus Dichomitus squalens.</title>
        <authorList>
            <consortium name="DOE Joint Genome Institute"/>
            <person name="Lopez S.C."/>
            <person name="Andreopoulos B."/>
            <person name="Pangilinan J."/>
            <person name="Lipzen A."/>
            <person name="Riley R."/>
            <person name="Ahrendt S."/>
            <person name="Ng V."/>
            <person name="Barry K."/>
            <person name="Daum C."/>
            <person name="Grigoriev I.V."/>
            <person name="Hilden K.S."/>
            <person name="Makela M.R."/>
            <person name="de Vries R.P."/>
        </authorList>
    </citation>
    <scope>NUCLEOTIDE SEQUENCE [LARGE SCALE GENOMIC DNA]</scope>
    <source>
        <strain evidence="4">OM18370.1</strain>
    </source>
</reference>
<evidence type="ECO:0000313" key="4">
    <source>
        <dbReference type="EMBL" id="TBU32301.1"/>
    </source>
</evidence>
<evidence type="ECO:0000256" key="3">
    <source>
        <dbReference type="SAM" id="SignalP"/>
    </source>
</evidence>
<dbReference type="PANTHER" id="PTHR31836">
    <property type="match status" value="1"/>
</dbReference>
<evidence type="ECO:0000256" key="1">
    <source>
        <dbReference type="ARBA" id="ARBA00022729"/>
    </source>
</evidence>
<evidence type="ECO:0000256" key="2">
    <source>
        <dbReference type="SAM" id="MobiDB-lite"/>
    </source>
</evidence>
<dbReference type="Gene3D" id="2.40.40.10">
    <property type="entry name" value="RlpA-like domain"/>
    <property type="match status" value="1"/>
</dbReference>
<sequence length="258" mass="27371">MFTIARRFRSILLFAALASAPVLADGSHEHRGLNHAHRHLAVNLTEPDGHIQKRFDNTRFTYFQVGQNACGSFDHDSDFIVALTALQWDGGSHCYEEITISYQGKSTKAKITDECEECPYAAIDLSPGLFSFLAGGLDAGEVYGQWSFGSGDPPAPTTSSTPPPPPPTTTHTTPKTTSTTHTTSTSHSTSTTHSTTSTTSTTPTSTSTASSTTPSSTSSAPTATVTSWDTGNLNQFNLALIQLVDLSNAILASPSDVE</sequence>
<name>A0A4Q9N090_9APHY</name>
<dbReference type="InterPro" id="IPR036908">
    <property type="entry name" value="RlpA-like_sf"/>
</dbReference>
<proteinExistence type="predicted"/>
<dbReference type="PANTHER" id="PTHR31836:SF28">
    <property type="entry name" value="SRCR DOMAIN-CONTAINING PROTEIN-RELATED"/>
    <property type="match status" value="1"/>
</dbReference>
<accession>A0A4Q9N090</accession>
<feature type="compositionally biased region" description="Low complexity" evidence="2">
    <location>
        <begin position="169"/>
        <end position="224"/>
    </location>
</feature>